<reference evidence="1" key="1">
    <citation type="submission" date="2021-01" db="EMBL/GenBank/DDBJ databases">
        <authorList>
            <person name="Corre E."/>
            <person name="Pelletier E."/>
            <person name="Niang G."/>
            <person name="Scheremetjew M."/>
            <person name="Finn R."/>
            <person name="Kale V."/>
            <person name="Holt S."/>
            <person name="Cochrane G."/>
            <person name="Meng A."/>
            <person name="Brown T."/>
            <person name="Cohen L."/>
        </authorList>
    </citation>
    <scope>NUCLEOTIDE SEQUENCE</scope>
    <source>
        <strain evidence="1">B650</strain>
    </source>
</reference>
<accession>A0A7S2PKE7</accession>
<evidence type="ECO:0000313" key="1">
    <source>
        <dbReference type="EMBL" id="CAD9604674.1"/>
    </source>
</evidence>
<proteinExistence type="predicted"/>
<name>A0A7S2PKE7_9STRA</name>
<dbReference type="AlphaFoldDB" id="A0A7S2PKE7"/>
<sequence>MNASEVVQEGASAKMGGFLGRMAAVAIDADAKVSEQIATQLSTEIPKTTGEMGLDMTVKTVFKQGPMIVFKITINGAEPVKLITSAKGEEAGAHFENIIAAMDVLGVEGGVKNIESKMLPEIKKTLMEKLVEKIPAQMAEKGLKVECTSMNPAEEANFFFDSLEALASA</sequence>
<organism evidence="1">
    <name type="scientific">Leptocylindrus danicus</name>
    <dbReference type="NCBI Taxonomy" id="163516"/>
    <lineage>
        <taxon>Eukaryota</taxon>
        <taxon>Sar</taxon>
        <taxon>Stramenopiles</taxon>
        <taxon>Ochrophyta</taxon>
        <taxon>Bacillariophyta</taxon>
        <taxon>Coscinodiscophyceae</taxon>
        <taxon>Chaetocerotophycidae</taxon>
        <taxon>Leptocylindrales</taxon>
        <taxon>Leptocylindraceae</taxon>
        <taxon>Leptocylindrus</taxon>
    </lineage>
</organism>
<gene>
    <name evidence="1" type="ORF">LDAN0321_LOCUS17874</name>
</gene>
<protein>
    <submittedName>
        <fullName evidence="1">Uncharacterized protein</fullName>
    </submittedName>
</protein>
<dbReference type="EMBL" id="HBGY01028874">
    <property type="protein sequence ID" value="CAD9604674.1"/>
    <property type="molecule type" value="Transcribed_RNA"/>
</dbReference>